<comment type="caution">
    <text evidence="1">The sequence shown here is derived from an EMBL/GenBank/DDBJ whole genome shotgun (WGS) entry which is preliminary data.</text>
</comment>
<evidence type="ECO:0000313" key="1">
    <source>
        <dbReference type="EMBL" id="HER96224.1"/>
    </source>
</evidence>
<reference evidence="1" key="1">
    <citation type="journal article" date="2020" name="mSystems">
        <title>Genome- and Community-Level Interaction Insights into Carbon Utilization and Element Cycling Functions of Hydrothermarchaeota in Hydrothermal Sediment.</title>
        <authorList>
            <person name="Zhou Z."/>
            <person name="Liu Y."/>
            <person name="Xu W."/>
            <person name="Pan J."/>
            <person name="Luo Z.H."/>
            <person name="Li M."/>
        </authorList>
    </citation>
    <scope>NUCLEOTIDE SEQUENCE [LARGE SCALE GENOMIC DNA]</scope>
    <source>
        <strain evidence="1">SpSt-143</strain>
    </source>
</reference>
<name>A0A7V2B0T9_RHOMR</name>
<dbReference type="EMBL" id="DSGB01000005">
    <property type="protein sequence ID" value="HER96224.1"/>
    <property type="molecule type" value="Genomic_DNA"/>
</dbReference>
<proteinExistence type="predicted"/>
<accession>A0A7V2B0T9</accession>
<sequence>MPDRTVEYQDEQGRLFVIRAPADLVQMQDALEQRHHQFIITHWEELAAASLSGYRQAGEGVLIISEASPPSSKALQTSFAIHRLAYATPEALSILQEGLQVLHWLSDQLEQYDPQHTILLLFATAGEPRAYAVDGDPPPPQALRFVQAINN</sequence>
<protein>
    <submittedName>
        <fullName evidence="1">Uncharacterized protein</fullName>
    </submittedName>
</protein>
<gene>
    <name evidence="1" type="ORF">ENO59_06875</name>
</gene>
<dbReference type="AlphaFoldDB" id="A0A7V2B0T9"/>
<organism evidence="1">
    <name type="scientific">Rhodothermus marinus</name>
    <name type="common">Rhodothermus obamensis</name>
    <dbReference type="NCBI Taxonomy" id="29549"/>
    <lineage>
        <taxon>Bacteria</taxon>
        <taxon>Pseudomonadati</taxon>
        <taxon>Rhodothermota</taxon>
        <taxon>Rhodothermia</taxon>
        <taxon>Rhodothermales</taxon>
        <taxon>Rhodothermaceae</taxon>
        <taxon>Rhodothermus</taxon>
    </lineage>
</organism>